<dbReference type="Proteomes" id="UP000624709">
    <property type="component" value="Unassembled WGS sequence"/>
</dbReference>
<keyword evidence="2" id="KW-1185">Reference proteome</keyword>
<accession>A0ABQ4BPS4</accession>
<evidence type="ECO:0000313" key="2">
    <source>
        <dbReference type="Proteomes" id="UP000624709"/>
    </source>
</evidence>
<organism evidence="1 2">
    <name type="scientific">Actinoplanes palleronii</name>
    <dbReference type="NCBI Taxonomy" id="113570"/>
    <lineage>
        <taxon>Bacteria</taxon>
        <taxon>Bacillati</taxon>
        <taxon>Actinomycetota</taxon>
        <taxon>Actinomycetes</taxon>
        <taxon>Micromonosporales</taxon>
        <taxon>Micromonosporaceae</taxon>
        <taxon>Actinoplanes</taxon>
    </lineage>
</organism>
<evidence type="ECO:0000313" key="1">
    <source>
        <dbReference type="EMBL" id="GIE72678.1"/>
    </source>
</evidence>
<proteinExistence type="predicted"/>
<gene>
    <name evidence="1" type="ORF">Apa02nite_087860</name>
</gene>
<dbReference type="EMBL" id="BOMS01000152">
    <property type="protein sequence ID" value="GIE72678.1"/>
    <property type="molecule type" value="Genomic_DNA"/>
</dbReference>
<dbReference type="RefSeq" id="WP_203830373.1">
    <property type="nucleotide sequence ID" value="NZ_BAAATY010000019.1"/>
</dbReference>
<comment type="caution">
    <text evidence="1">The sequence shown here is derived from an EMBL/GenBank/DDBJ whole genome shotgun (WGS) entry which is preliminary data.</text>
</comment>
<reference evidence="1 2" key="1">
    <citation type="submission" date="2021-01" db="EMBL/GenBank/DDBJ databases">
        <title>Whole genome shotgun sequence of Actinoplanes palleronii NBRC 14916.</title>
        <authorList>
            <person name="Komaki H."/>
            <person name="Tamura T."/>
        </authorList>
    </citation>
    <scope>NUCLEOTIDE SEQUENCE [LARGE SCALE GENOMIC DNA]</scope>
    <source>
        <strain evidence="1 2">NBRC 14916</strain>
    </source>
</reference>
<name>A0ABQ4BPS4_9ACTN</name>
<protein>
    <submittedName>
        <fullName evidence="1">Uncharacterized protein</fullName>
    </submittedName>
</protein>
<sequence length="163" mass="18448">MSKQINWEVGDNPGVPGVDPDIGYQGFRIDIVTKEKNIYEVKRYKGEETRTEVDNQLQRYQDTGLHWYDIVWERGTELQQWASTFPVYPHWYTIFPTEVYVWGLGLPAGHVYFTDDGDKVPAGVRTKGDLNEDNGNSEAENGVFGCGSCIPIPIIPEVPLVPV</sequence>